<evidence type="ECO:0000256" key="7">
    <source>
        <dbReference type="ARBA" id="ARBA00023163"/>
    </source>
</evidence>
<dbReference type="InterPro" id="IPR051236">
    <property type="entry name" value="HAT_RTT109-like"/>
</dbReference>
<dbReference type="RefSeq" id="XP_012182323.1">
    <property type="nucleotide sequence ID" value="XM_012326933.1"/>
</dbReference>
<evidence type="ECO:0000256" key="6">
    <source>
        <dbReference type="ARBA" id="ARBA00023015"/>
    </source>
</evidence>
<dbReference type="InterPro" id="IPR013178">
    <property type="entry name" value="Histone_AcTrfase_Rtt109/CBP"/>
</dbReference>
<evidence type="ECO:0000256" key="2">
    <source>
        <dbReference type="ARBA" id="ARBA00013184"/>
    </source>
</evidence>
<keyword evidence="7" id="KW-0804">Transcription</keyword>
<dbReference type="OrthoDB" id="3361892at2759"/>
<dbReference type="STRING" id="599839.J4GQH4"/>
<feature type="region of interest" description="Disordered" evidence="10">
    <location>
        <begin position="405"/>
        <end position="435"/>
    </location>
</feature>
<dbReference type="EC" id="2.3.1.48" evidence="2"/>
<dbReference type="HOGENOM" id="CLU_019224_0_0_1"/>
<dbReference type="Proteomes" id="UP000006352">
    <property type="component" value="Unassembled WGS sequence"/>
</dbReference>
<dbReference type="PANTHER" id="PTHR31571">
    <property type="entry name" value="ALTERED INHERITANCE OF MITOCHONDRIA PROTEIN 6"/>
    <property type="match status" value="1"/>
</dbReference>
<evidence type="ECO:0000256" key="3">
    <source>
        <dbReference type="ARBA" id="ARBA00022679"/>
    </source>
</evidence>
<proteinExistence type="predicted"/>
<evidence type="ECO:0000256" key="1">
    <source>
        <dbReference type="ARBA" id="ARBA00004123"/>
    </source>
</evidence>
<evidence type="ECO:0000256" key="8">
    <source>
        <dbReference type="ARBA" id="ARBA00023242"/>
    </source>
</evidence>
<keyword evidence="4" id="KW-0227">DNA damage</keyword>
<dbReference type="EMBL" id="HE797098">
    <property type="protein sequence ID" value="CCM03040.1"/>
    <property type="molecule type" value="Genomic_DNA"/>
</dbReference>
<dbReference type="Pfam" id="PF08214">
    <property type="entry name" value="HAT_KAT11"/>
    <property type="match status" value="1"/>
</dbReference>
<dbReference type="GeneID" id="24097951"/>
<dbReference type="PANTHER" id="PTHR31571:SF2">
    <property type="entry name" value="HISTONE ACETYLTRANSFERASE RTT109"/>
    <property type="match status" value="1"/>
</dbReference>
<keyword evidence="12" id="KW-1185">Reference proteome</keyword>
<dbReference type="InParanoid" id="J4GQH4"/>
<evidence type="ECO:0000313" key="11">
    <source>
        <dbReference type="EMBL" id="CCM03040.1"/>
    </source>
</evidence>
<comment type="catalytic activity">
    <reaction evidence="9">
        <text>L-lysyl-[histone] + acetyl-CoA = N(6)-acetyl-L-lysyl-[histone] + CoA + H(+)</text>
        <dbReference type="Rhea" id="RHEA:21992"/>
        <dbReference type="Rhea" id="RHEA-COMP:9845"/>
        <dbReference type="Rhea" id="RHEA-COMP:11338"/>
        <dbReference type="ChEBI" id="CHEBI:15378"/>
        <dbReference type="ChEBI" id="CHEBI:29969"/>
        <dbReference type="ChEBI" id="CHEBI:57287"/>
        <dbReference type="ChEBI" id="CHEBI:57288"/>
        <dbReference type="ChEBI" id="CHEBI:61930"/>
        <dbReference type="EC" id="2.3.1.48"/>
    </reaction>
    <physiologicalReaction direction="left-to-right" evidence="9">
        <dbReference type="Rhea" id="RHEA:21993"/>
    </physiologicalReaction>
</comment>
<evidence type="ECO:0000256" key="9">
    <source>
        <dbReference type="ARBA" id="ARBA00048940"/>
    </source>
</evidence>
<dbReference type="FunCoup" id="J4GQH4">
    <property type="interactions" value="133"/>
</dbReference>
<dbReference type="InterPro" id="IPR016849">
    <property type="entry name" value="Rtt109"/>
</dbReference>
<accession>J4GQH4</accession>
<evidence type="ECO:0000256" key="4">
    <source>
        <dbReference type="ARBA" id="ARBA00022763"/>
    </source>
</evidence>
<keyword evidence="8" id="KW-0539">Nucleus</keyword>
<dbReference type="GO" id="GO:0032931">
    <property type="term" value="F:histone H3K56 acetyltransferase activity"/>
    <property type="evidence" value="ECO:0007669"/>
    <property type="project" value="TreeGrafter"/>
</dbReference>
<feature type="compositionally biased region" description="Low complexity" evidence="10">
    <location>
        <begin position="347"/>
        <end position="361"/>
    </location>
</feature>
<keyword evidence="6" id="KW-0805">Transcription regulation</keyword>
<feature type="region of interest" description="Disordered" evidence="10">
    <location>
        <begin position="266"/>
        <end position="308"/>
    </location>
</feature>
<sequence>MNLRDQLLGSLATLPGTREFHIHVLVSSPRKRSDLFPYAKPRPRVYLQDILILLSEQTTPDSPRILVTAIEASFYNNPATSCGILYISKVDSSGHATRPSPTAALVKGLLKFYADPSTRPVHVDHLWIQLFARAQAQYLFPNSSEFSGKRPLADAQLCVWWKRLLSDTTSDVAARGEETIKIRQYYVLPGFSELEAVHSLKISQSTSGSDGSGNLPWTYGHPYSQSDIPLPCTSGRREHSRLNLGHFIPSFDDDPKSRFMDEIAHTTNADGIGSPKQKRARTSSHGDRSADRPTSEQDDDEDGAQGELGKVTPDEFWERMSFRQECVSGVVTGFFAVGMSSQRRSRTTPASSAASPLAPQPGQVAPRMVRRVVATLLHHHEFSTRSRAVRATETLEGAIKGLCEDLAPVPSSPTPSVRHAERPSTPEPGPSRMALEVPCTPPPRTGGRAHVPDVSPNPFAEPVASLETYRSYIYGAVAVSNAPLPARGGAHGAPGGGAGTAPPVTVLAVRKKRKAPS</sequence>
<evidence type="ECO:0000256" key="10">
    <source>
        <dbReference type="SAM" id="MobiDB-lite"/>
    </source>
</evidence>
<keyword evidence="3" id="KW-0808">Transferase</keyword>
<gene>
    <name evidence="11" type="ORF">FIBRA_05158</name>
</gene>
<evidence type="ECO:0000256" key="5">
    <source>
        <dbReference type="ARBA" id="ARBA00022990"/>
    </source>
</evidence>
<dbReference type="PROSITE" id="PS51728">
    <property type="entry name" value="RTT109_HAT"/>
    <property type="match status" value="1"/>
</dbReference>
<comment type="subcellular location">
    <subcellularLocation>
        <location evidence="1">Nucleus</location>
    </subcellularLocation>
</comment>
<name>J4GQH4_9APHY</name>
<evidence type="ECO:0000313" key="12">
    <source>
        <dbReference type="Proteomes" id="UP000006352"/>
    </source>
</evidence>
<dbReference type="GO" id="GO:0006355">
    <property type="term" value="P:regulation of DNA-templated transcription"/>
    <property type="evidence" value="ECO:0007669"/>
    <property type="project" value="InterPro"/>
</dbReference>
<keyword evidence="5" id="KW-0007">Acetylation</keyword>
<dbReference type="GO" id="GO:0005634">
    <property type="term" value="C:nucleus"/>
    <property type="evidence" value="ECO:0007669"/>
    <property type="project" value="UniProtKB-SubCell"/>
</dbReference>
<feature type="region of interest" description="Disordered" evidence="10">
    <location>
        <begin position="340"/>
        <end position="365"/>
    </location>
</feature>
<dbReference type="AlphaFoldDB" id="J4GQH4"/>
<organism evidence="11 12">
    <name type="scientific">Fibroporia radiculosa</name>
    <dbReference type="NCBI Taxonomy" id="599839"/>
    <lineage>
        <taxon>Eukaryota</taxon>
        <taxon>Fungi</taxon>
        <taxon>Dikarya</taxon>
        <taxon>Basidiomycota</taxon>
        <taxon>Agaricomycotina</taxon>
        <taxon>Agaricomycetes</taxon>
        <taxon>Polyporales</taxon>
        <taxon>Fibroporiaceae</taxon>
        <taxon>Fibroporia</taxon>
    </lineage>
</organism>
<dbReference type="SMART" id="SM01250">
    <property type="entry name" value="KAT11"/>
    <property type="match status" value="1"/>
</dbReference>
<dbReference type="GO" id="GO:0006974">
    <property type="term" value="P:DNA damage response"/>
    <property type="evidence" value="ECO:0007669"/>
    <property type="project" value="UniProtKB-KW"/>
</dbReference>
<reference evidence="11 12" key="1">
    <citation type="journal article" date="2012" name="Appl. Environ. Microbiol.">
        <title>Short-read sequencing for genomic analysis of the brown rot fungus Fibroporia radiculosa.</title>
        <authorList>
            <person name="Tang J.D."/>
            <person name="Perkins A.D."/>
            <person name="Sonstegard T.S."/>
            <person name="Schroeder S.G."/>
            <person name="Burgess S.C."/>
            <person name="Diehl S.V."/>
        </authorList>
    </citation>
    <scope>NUCLEOTIDE SEQUENCE [LARGE SCALE GENOMIC DNA]</scope>
    <source>
        <strain evidence="11 12">TFFH 294</strain>
    </source>
</reference>
<feature type="compositionally biased region" description="Basic and acidic residues" evidence="10">
    <location>
        <begin position="284"/>
        <end position="295"/>
    </location>
</feature>
<protein>
    <recommendedName>
        <fullName evidence="2">histone acetyltransferase</fullName>
        <ecNumber evidence="2">2.3.1.48</ecNumber>
    </recommendedName>
</protein>